<dbReference type="CDD" id="cd10527">
    <property type="entry name" value="SET_LSMT"/>
    <property type="match status" value="1"/>
</dbReference>
<gene>
    <name evidence="1" type="ORF">PSTG_14388</name>
</gene>
<evidence type="ECO:0000313" key="1">
    <source>
        <dbReference type="EMBL" id="KNE92218.1"/>
    </source>
</evidence>
<name>A0A0L0UYU5_9BASI</name>
<organism evidence="1 2">
    <name type="scientific">Puccinia striiformis f. sp. tritici PST-78</name>
    <dbReference type="NCBI Taxonomy" id="1165861"/>
    <lineage>
        <taxon>Eukaryota</taxon>
        <taxon>Fungi</taxon>
        <taxon>Dikarya</taxon>
        <taxon>Basidiomycota</taxon>
        <taxon>Pucciniomycotina</taxon>
        <taxon>Pucciniomycetes</taxon>
        <taxon>Pucciniales</taxon>
        <taxon>Pucciniaceae</taxon>
        <taxon>Puccinia</taxon>
    </lineage>
</organism>
<dbReference type="STRING" id="1165861.A0A0L0UYU5"/>
<dbReference type="PANTHER" id="PTHR13271">
    <property type="entry name" value="UNCHARACTERIZED PUTATIVE METHYLTRANSFERASE"/>
    <property type="match status" value="1"/>
</dbReference>
<comment type="caution">
    <text evidence="1">The sequence shown here is derived from an EMBL/GenBank/DDBJ whole genome shotgun (WGS) entry which is preliminary data.</text>
</comment>
<evidence type="ECO:0000313" key="2">
    <source>
        <dbReference type="Proteomes" id="UP000054564"/>
    </source>
</evidence>
<dbReference type="Gene3D" id="3.90.1410.10">
    <property type="entry name" value="set domain protein methyltransferase, domain 1"/>
    <property type="match status" value="1"/>
</dbReference>
<dbReference type="GO" id="GO:0016279">
    <property type="term" value="F:protein-lysine N-methyltransferase activity"/>
    <property type="evidence" value="ECO:0007669"/>
    <property type="project" value="TreeGrafter"/>
</dbReference>
<reference evidence="2" key="1">
    <citation type="submission" date="2014-03" db="EMBL/GenBank/DDBJ databases">
        <title>The Genome Sequence of Puccinia striiformis f. sp. tritici PST-78.</title>
        <authorList>
            <consortium name="The Broad Institute Genome Sequencing Platform"/>
            <person name="Cuomo C."/>
            <person name="Hulbert S."/>
            <person name="Chen X."/>
            <person name="Walker B."/>
            <person name="Young S.K."/>
            <person name="Zeng Q."/>
            <person name="Gargeya S."/>
            <person name="Fitzgerald M."/>
            <person name="Haas B."/>
            <person name="Abouelleil A."/>
            <person name="Alvarado L."/>
            <person name="Arachchi H.M."/>
            <person name="Berlin A.M."/>
            <person name="Chapman S.B."/>
            <person name="Goldberg J."/>
            <person name="Griggs A."/>
            <person name="Gujja S."/>
            <person name="Hansen M."/>
            <person name="Howarth C."/>
            <person name="Imamovic A."/>
            <person name="Larimer J."/>
            <person name="McCowan C."/>
            <person name="Montmayeur A."/>
            <person name="Murphy C."/>
            <person name="Neiman D."/>
            <person name="Pearson M."/>
            <person name="Priest M."/>
            <person name="Roberts A."/>
            <person name="Saif S."/>
            <person name="Shea T."/>
            <person name="Sisk P."/>
            <person name="Sykes S."/>
            <person name="Wortman J."/>
            <person name="Nusbaum C."/>
            <person name="Birren B."/>
        </authorList>
    </citation>
    <scope>NUCLEOTIDE SEQUENCE [LARGE SCALE GENOMIC DNA]</scope>
    <source>
        <strain evidence="2">race PST-78</strain>
    </source>
</reference>
<dbReference type="InterPro" id="IPR046341">
    <property type="entry name" value="SET_dom_sf"/>
</dbReference>
<dbReference type="AlphaFoldDB" id="A0A0L0UYU5"/>
<proteinExistence type="predicted"/>
<accession>A0A0L0UYU5</accession>
<keyword evidence="2" id="KW-1185">Reference proteome</keyword>
<dbReference type="OrthoDB" id="441812at2759"/>
<protein>
    <recommendedName>
        <fullName evidence="3">SET domain-containing protein</fullName>
    </recommendedName>
</protein>
<dbReference type="EMBL" id="AJIL01000171">
    <property type="protein sequence ID" value="KNE92218.1"/>
    <property type="molecule type" value="Genomic_DNA"/>
</dbReference>
<sequence>MKSEELVTEFLDWTRTQQIKTHPQLSLTSNNNEQGYTIKLLEQNELTIIPEDTTVASIPKQACLSHRTSTRLPQDIDLDRVPISHQPIIRLTVHLLHELSLSSRSKWYPYLNLITHPPDPILIHLRIEEQAEIEAWIRGTEIERLIAQNRILSLSQLRAIYEGLALSQSWEEFVKGYTIVSSRAFQIDNYHSLGLVPIADLYDHSDQPDVQLVSQDLVCDQCGSIGECVHDNPCIGLVNQKDEYLDTVELVSIHPLIGSSKPTIVYNTYGNLSNSRLMTEYGFMIQGNQYDRLYFNNTEIVDLEDDQALKTTFQALIKAGLFTSNDDETDQTLVGDVDEDSDGASLYLDSHARLSPLLWLATVFKTYDDDQHQTPSIEYISTLFELQSSSLVNLDRPCTSSEHHLSRISGLVHTLCEHKLSLYCLPNKSIDELLTIKDEIMDSINGGTGIDEISLGLAIEYNCSERVLLETCIEIWDQFRSF</sequence>
<dbReference type="GO" id="GO:0005634">
    <property type="term" value="C:nucleus"/>
    <property type="evidence" value="ECO:0007669"/>
    <property type="project" value="TreeGrafter"/>
</dbReference>
<dbReference type="SUPFAM" id="SSF82199">
    <property type="entry name" value="SET domain"/>
    <property type="match status" value="1"/>
</dbReference>
<dbReference type="Proteomes" id="UP000054564">
    <property type="component" value="Unassembled WGS sequence"/>
</dbReference>
<dbReference type="PANTHER" id="PTHR13271:SF34">
    <property type="entry name" value="N-LYSINE METHYLTRANSFERASE SETD6"/>
    <property type="match status" value="1"/>
</dbReference>
<evidence type="ECO:0008006" key="3">
    <source>
        <dbReference type="Google" id="ProtNLM"/>
    </source>
</evidence>
<dbReference type="InterPro" id="IPR050600">
    <property type="entry name" value="SETD3_SETD6_MTase"/>
</dbReference>